<keyword evidence="1" id="KW-0813">Transport</keyword>
<protein>
    <submittedName>
        <fullName evidence="5">Phosphonate-transporting ATPase</fullName>
    </submittedName>
</protein>
<dbReference type="Gene3D" id="3.40.50.300">
    <property type="entry name" value="P-loop containing nucleotide triphosphate hydrolases"/>
    <property type="match status" value="1"/>
</dbReference>
<dbReference type="Pfam" id="PF00005">
    <property type="entry name" value="ABC_tran"/>
    <property type="match status" value="1"/>
</dbReference>
<dbReference type="EMBL" id="LBWG01000011">
    <property type="protein sequence ID" value="KKR04182.1"/>
    <property type="molecule type" value="Genomic_DNA"/>
</dbReference>
<dbReference type="SMART" id="SM00382">
    <property type="entry name" value="AAA"/>
    <property type="match status" value="1"/>
</dbReference>
<dbReference type="PATRIC" id="fig|1618995.3.peg.589"/>
<evidence type="ECO:0000256" key="1">
    <source>
        <dbReference type="ARBA" id="ARBA00022448"/>
    </source>
</evidence>
<feature type="domain" description="ABC transporter" evidence="4">
    <location>
        <begin position="25"/>
        <end position="258"/>
    </location>
</feature>
<dbReference type="InterPro" id="IPR050763">
    <property type="entry name" value="ABC_transporter_ATP-binding"/>
</dbReference>
<dbReference type="SUPFAM" id="SSF52540">
    <property type="entry name" value="P-loop containing nucleoside triphosphate hydrolases"/>
    <property type="match status" value="1"/>
</dbReference>
<dbReference type="PROSITE" id="PS00211">
    <property type="entry name" value="ABC_TRANSPORTER_1"/>
    <property type="match status" value="1"/>
</dbReference>
<keyword evidence="2" id="KW-0547">Nucleotide-binding</keyword>
<gene>
    <name evidence="5" type="ORF">UT30_C0011G0028</name>
</gene>
<evidence type="ECO:0000313" key="5">
    <source>
        <dbReference type="EMBL" id="KKR04182.1"/>
    </source>
</evidence>
<reference evidence="5 6" key="1">
    <citation type="journal article" date="2015" name="Nature">
        <title>rRNA introns, odd ribosomes, and small enigmatic genomes across a large radiation of phyla.</title>
        <authorList>
            <person name="Brown C.T."/>
            <person name="Hug L.A."/>
            <person name="Thomas B.C."/>
            <person name="Sharon I."/>
            <person name="Castelle C.J."/>
            <person name="Singh A."/>
            <person name="Wilkins M.J."/>
            <person name="Williams K.H."/>
            <person name="Banfield J.F."/>
        </authorList>
    </citation>
    <scope>NUCLEOTIDE SEQUENCE [LARGE SCALE GENOMIC DNA]</scope>
</reference>
<dbReference type="PANTHER" id="PTHR42711:SF1">
    <property type="entry name" value="ABC-TRANSPORT PROTEIN, ATP-BINDING COMPONENT"/>
    <property type="match status" value="1"/>
</dbReference>
<dbReference type="Proteomes" id="UP000033935">
    <property type="component" value="Unassembled WGS sequence"/>
</dbReference>
<dbReference type="PROSITE" id="PS50893">
    <property type="entry name" value="ABC_TRANSPORTER_2"/>
    <property type="match status" value="1"/>
</dbReference>
<evidence type="ECO:0000313" key="6">
    <source>
        <dbReference type="Proteomes" id="UP000033935"/>
    </source>
</evidence>
<dbReference type="GO" id="GO:0005524">
    <property type="term" value="F:ATP binding"/>
    <property type="evidence" value="ECO:0007669"/>
    <property type="project" value="UniProtKB-KW"/>
</dbReference>
<comment type="caution">
    <text evidence="5">The sequence shown here is derived from an EMBL/GenBank/DDBJ whole genome shotgun (WGS) entry which is preliminary data.</text>
</comment>
<accession>A0A0G0QRE7</accession>
<proteinExistence type="predicted"/>
<organism evidence="5 6">
    <name type="scientific">Candidatus Uhrbacteria bacterium GW2011_GWF2_39_13</name>
    <dbReference type="NCBI Taxonomy" id="1618995"/>
    <lineage>
        <taxon>Bacteria</taxon>
        <taxon>Candidatus Uhriibacteriota</taxon>
    </lineage>
</organism>
<dbReference type="AlphaFoldDB" id="A0A0G0QRE7"/>
<dbReference type="GO" id="GO:0016887">
    <property type="term" value="F:ATP hydrolysis activity"/>
    <property type="evidence" value="ECO:0007669"/>
    <property type="project" value="InterPro"/>
</dbReference>
<evidence type="ECO:0000256" key="2">
    <source>
        <dbReference type="ARBA" id="ARBA00022741"/>
    </source>
</evidence>
<dbReference type="InterPro" id="IPR017871">
    <property type="entry name" value="ABC_transporter-like_CS"/>
</dbReference>
<keyword evidence="3" id="KW-0067">ATP-binding</keyword>
<evidence type="ECO:0000259" key="4">
    <source>
        <dbReference type="PROSITE" id="PS50893"/>
    </source>
</evidence>
<dbReference type="InterPro" id="IPR003593">
    <property type="entry name" value="AAA+_ATPase"/>
</dbReference>
<dbReference type="PANTHER" id="PTHR42711">
    <property type="entry name" value="ABC TRANSPORTER ATP-BINDING PROTEIN"/>
    <property type="match status" value="1"/>
</dbReference>
<dbReference type="InterPro" id="IPR003439">
    <property type="entry name" value="ABC_transporter-like_ATP-bd"/>
</dbReference>
<sequence>MNSNSIIVSNLTKKFSFSVRNTSSGWLKNLFSPETKEIVAVNDISFSVKHGERIAFIGPNGAGKSTTIKMLTGILFPTSGKVNILGFDPTKDRKKLAYQIGTVFGQRSQLLPNLPLTDSLEFFGVMYDMPEKEIKKRIAELVELFDLDSFMTQPVRKLSLGQRMRAEVAASLIHKPKIILLDEPTIGLDVVAKKSLRDLLLKINKEENTTMFLTSHDVGDIESLCDRTIVINHGVVMRDLPTQDLAKTFVYEKYIDLVALSHFNNFPELPEGMSYSSRDKNKITVVVDINKMSVQESLKKLLDLFEVEDIDVYNADLETVIRHIYERDSTSN</sequence>
<name>A0A0G0QRE7_9BACT</name>
<evidence type="ECO:0000256" key="3">
    <source>
        <dbReference type="ARBA" id="ARBA00022840"/>
    </source>
</evidence>
<dbReference type="InterPro" id="IPR027417">
    <property type="entry name" value="P-loop_NTPase"/>
</dbReference>